<dbReference type="EC" id="1.1.1.49" evidence="7"/>
<dbReference type="PIRSF" id="PIRSF000110">
    <property type="entry name" value="G6PD"/>
    <property type="match status" value="1"/>
</dbReference>
<feature type="binding site" evidence="7">
    <location>
        <position position="197"/>
    </location>
    <ligand>
        <name>substrate</name>
    </ligand>
</feature>
<gene>
    <name evidence="7 10" type="primary">zwf</name>
    <name evidence="10" type="ORF">LuPra_02956</name>
</gene>
<keyword evidence="6 7" id="KW-0119">Carbohydrate metabolism</keyword>
<dbReference type="AlphaFoldDB" id="A0A143PMB2"/>
<dbReference type="EMBL" id="CP015136">
    <property type="protein sequence ID" value="AMY09732.1"/>
    <property type="molecule type" value="Genomic_DNA"/>
</dbReference>
<protein>
    <recommendedName>
        <fullName evidence="7">Glucose-6-phosphate 1-dehydrogenase</fullName>
        <shortName evidence="7">G6PD</shortName>
        <ecNumber evidence="7">1.1.1.49</ecNumber>
    </recommendedName>
</protein>
<dbReference type="Pfam" id="PF02781">
    <property type="entry name" value="G6PD_C"/>
    <property type="match status" value="1"/>
</dbReference>
<comment type="catalytic activity">
    <reaction evidence="7">
        <text>D-glucose 6-phosphate + NADP(+) = 6-phospho-D-glucono-1,5-lactone + NADPH + H(+)</text>
        <dbReference type="Rhea" id="RHEA:15841"/>
        <dbReference type="ChEBI" id="CHEBI:15378"/>
        <dbReference type="ChEBI" id="CHEBI:57783"/>
        <dbReference type="ChEBI" id="CHEBI:57955"/>
        <dbReference type="ChEBI" id="CHEBI:58349"/>
        <dbReference type="ChEBI" id="CHEBI:61548"/>
        <dbReference type="EC" id="1.1.1.49"/>
    </reaction>
</comment>
<dbReference type="InterPro" id="IPR022674">
    <property type="entry name" value="G6P_DH_NAD-bd"/>
</dbReference>
<evidence type="ECO:0000259" key="9">
    <source>
        <dbReference type="Pfam" id="PF02781"/>
    </source>
</evidence>
<dbReference type="STRING" id="1855912.LuPra_02956"/>
<dbReference type="InterPro" id="IPR019796">
    <property type="entry name" value="G6P_DH_AS"/>
</dbReference>
<feature type="binding site" evidence="7">
    <location>
        <begin position="101"/>
        <end position="102"/>
    </location>
    <ligand>
        <name>NADP(+)</name>
        <dbReference type="ChEBI" id="CHEBI:58349"/>
    </ligand>
</feature>
<evidence type="ECO:0000313" key="11">
    <source>
        <dbReference type="Proteomes" id="UP000076079"/>
    </source>
</evidence>
<dbReference type="SUPFAM" id="SSF51735">
    <property type="entry name" value="NAD(P)-binding Rossmann-fold domains"/>
    <property type="match status" value="1"/>
</dbReference>
<dbReference type="PATRIC" id="fig|1813736.3.peg.3152"/>
<dbReference type="KEGG" id="abac:LuPra_02956"/>
<dbReference type="InterPro" id="IPR001282">
    <property type="entry name" value="G6P_DH"/>
</dbReference>
<comment type="pathway">
    <text evidence="1 7">Carbohydrate degradation; pentose phosphate pathway; D-ribulose 5-phosphate from D-glucose 6-phosphate (oxidative stage): step 1/3.</text>
</comment>
<keyword evidence="4 7" id="KW-0521">NADP</keyword>
<dbReference type="RefSeq" id="WP_234800894.1">
    <property type="nucleotide sequence ID" value="NZ_CP015136.1"/>
</dbReference>
<proteinExistence type="inferred from homology"/>
<dbReference type="Proteomes" id="UP000076079">
    <property type="component" value="Chromosome"/>
</dbReference>
<dbReference type="PANTHER" id="PTHR23429">
    <property type="entry name" value="GLUCOSE-6-PHOSPHATE 1-DEHYDROGENASE G6PD"/>
    <property type="match status" value="1"/>
</dbReference>
<feature type="binding site" evidence="7">
    <location>
        <position position="167"/>
    </location>
    <ligand>
        <name>NADP(+)</name>
        <dbReference type="ChEBI" id="CHEBI:58349"/>
    </ligand>
</feature>
<dbReference type="GO" id="GO:0006006">
    <property type="term" value="P:glucose metabolic process"/>
    <property type="evidence" value="ECO:0007669"/>
    <property type="project" value="UniProtKB-KW"/>
</dbReference>
<dbReference type="HAMAP" id="MF_00966">
    <property type="entry name" value="G6PD"/>
    <property type="match status" value="1"/>
</dbReference>
<dbReference type="NCBIfam" id="TIGR00871">
    <property type="entry name" value="zwf"/>
    <property type="match status" value="1"/>
</dbReference>
<comment type="function">
    <text evidence="7">Catalyzes the oxidation of glucose 6-phosphate to 6-phosphogluconolactone.</text>
</comment>
<evidence type="ECO:0000256" key="7">
    <source>
        <dbReference type="HAMAP-Rule" id="MF_00966"/>
    </source>
</evidence>
<keyword evidence="11" id="KW-1185">Reference proteome</keyword>
<comment type="similarity">
    <text evidence="2 7">Belongs to the glucose-6-phosphate dehydrogenase family.</text>
</comment>
<reference evidence="11" key="2">
    <citation type="submission" date="2016-04" db="EMBL/GenBank/DDBJ databases">
        <title>First Complete Genome Sequence of a Subdivision 6 Acidobacterium.</title>
        <authorList>
            <person name="Huang S."/>
            <person name="Vieira S."/>
            <person name="Bunk B."/>
            <person name="Riedel T."/>
            <person name="Sproeer C."/>
            <person name="Overmann J."/>
        </authorList>
    </citation>
    <scope>NUCLEOTIDE SEQUENCE [LARGE SCALE GENOMIC DNA]</scope>
    <source>
        <strain evidence="11">DSM 100886 HEG_-6_39</strain>
    </source>
</reference>
<feature type="binding site" evidence="7">
    <location>
        <position position="59"/>
    </location>
    <ligand>
        <name>NADP(+)</name>
        <dbReference type="ChEBI" id="CHEBI:58349"/>
    </ligand>
</feature>
<evidence type="ECO:0000256" key="5">
    <source>
        <dbReference type="ARBA" id="ARBA00023002"/>
    </source>
</evidence>
<dbReference type="PANTHER" id="PTHR23429:SF0">
    <property type="entry name" value="GLUCOSE-6-PHOSPHATE 1-DEHYDROGENASE"/>
    <property type="match status" value="1"/>
</dbReference>
<dbReference type="InterPro" id="IPR036291">
    <property type="entry name" value="NAD(P)-bd_dom_sf"/>
</dbReference>
<dbReference type="PROSITE" id="PS00069">
    <property type="entry name" value="G6P_DEHYDROGENASE"/>
    <property type="match status" value="1"/>
</dbReference>
<dbReference type="InterPro" id="IPR022675">
    <property type="entry name" value="G6P_DH_C"/>
</dbReference>
<evidence type="ECO:0000256" key="4">
    <source>
        <dbReference type="ARBA" id="ARBA00022857"/>
    </source>
</evidence>
<keyword evidence="5 7" id="KW-0560">Oxidoreductase</keyword>
<organism evidence="10 11">
    <name type="scientific">Luteitalea pratensis</name>
    <dbReference type="NCBI Taxonomy" id="1855912"/>
    <lineage>
        <taxon>Bacteria</taxon>
        <taxon>Pseudomonadati</taxon>
        <taxon>Acidobacteriota</taxon>
        <taxon>Vicinamibacteria</taxon>
        <taxon>Vicinamibacterales</taxon>
        <taxon>Vicinamibacteraceae</taxon>
        <taxon>Luteitalea</taxon>
    </lineage>
</organism>
<accession>A0A143PMB2</accession>
<evidence type="ECO:0000256" key="2">
    <source>
        <dbReference type="ARBA" id="ARBA00009975"/>
    </source>
</evidence>
<dbReference type="Gene3D" id="3.40.50.720">
    <property type="entry name" value="NAD(P)-binding Rossmann-like Domain"/>
    <property type="match status" value="1"/>
</dbReference>
<feature type="domain" description="Glucose-6-phosphate dehydrogenase NAD-binding" evidence="8">
    <location>
        <begin position="24"/>
        <end position="206"/>
    </location>
</feature>
<evidence type="ECO:0000256" key="6">
    <source>
        <dbReference type="ARBA" id="ARBA00023277"/>
    </source>
</evidence>
<dbReference type="Gene3D" id="3.30.360.10">
    <property type="entry name" value="Dihydrodipicolinate Reductase, domain 2"/>
    <property type="match status" value="1"/>
</dbReference>
<feature type="domain" description="Glucose-6-phosphate dehydrogenase C-terminal" evidence="9">
    <location>
        <begin position="208"/>
        <end position="505"/>
    </location>
</feature>
<dbReference type="PRINTS" id="PR00079">
    <property type="entry name" value="G6PDHDRGNASE"/>
</dbReference>
<evidence type="ECO:0000256" key="1">
    <source>
        <dbReference type="ARBA" id="ARBA00004937"/>
    </source>
</evidence>
<feature type="binding site" evidence="7">
    <location>
        <position position="201"/>
    </location>
    <ligand>
        <name>substrate</name>
    </ligand>
</feature>
<reference evidence="10 11" key="1">
    <citation type="journal article" date="2016" name="Genome Announc.">
        <title>First Complete Genome Sequence of a Subdivision 6 Acidobacterium Strain.</title>
        <authorList>
            <person name="Huang S."/>
            <person name="Vieira S."/>
            <person name="Bunk B."/>
            <person name="Riedel T."/>
            <person name="Sproer C."/>
            <person name="Overmann J."/>
        </authorList>
    </citation>
    <scope>NUCLEOTIDE SEQUENCE [LARGE SCALE GENOMIC DNA]</scope>
    <source>
        <strain evidence="11">DSM 100886 HEG_-6_39</strain>
    </source>
</reference>
<sequence>MSTANGSLRPLPIAPADPAVFVGFGASGDLTRRKLVPALVNLRRTGALPAAFAFIAVIRQADVGKSLADDVLKAADEHLDSPLTQEERDWFLGRIGVVVGDVEQPILYADIAARLTELQASHGTGTNALFYLATPPQLFAPIAAGLGKAGLLDEAAAHGWRRVVVEKPFGHDLESAIALNRALSGVMEERQIYRIDHYLGKETVQNLMIFRFANSIFEPIWNRRYVDHVQITVAESDGIGTRGGYYDEAGALRDMVQNHLFMLLALTAMEPPISFDADAVRDERLKVLQAITPFTRAMVERDVVRAQYAAGRIKDADVRGYLEEDKVAPGSSTETFVALRLQVENWRWAGVPFYLRTGKRLAKRVSEIAVHFRQPPFMMFRDTAVRSLNCNVLVIRVQPEEGITLEVDAKVPGQALDLKTVAMDFKYDEVFAQTPSTGYETLLYDALTGDQTLFHRADSTEVSWRAVMPILEAWPSQSRPVCYAAGSWGPEEAHELLERDGRAWRRP</sequence>
<name>A0A143PMB2_LUTPR</name>
<dbReference type="GO" id="GO:0050661">
    <property type="term" value="F:NADP binding"/>
    <property type="evidence" value="ECO:0007669"/>
    <property type="project" value="UniProtKB-UniRule"/>
</dbReference>
<dbReference type="UniPathway" id="UPA00115">
    <property type="reaction ID" value="UER00408"/>
</dbReference>
<evidence type="ECO:0000259" key="8">
    <source>
        <dbReference type="Pfam" id="PF00479"/>
    </source>
</evidence>
<dbReference type="GO" id="GO:0004345">
    <property type="term" value="F:glucose-6-phosphate dehydrogenase activity"/>
    <property type="evidence" value="ECO:0007669"/>
    <property type="project" value="UniProtKB-UniRule"/>
</dbReference>
<keyword evidence="3 7" id="KW-0313">Glucose metabolism</keyword>
<feature type="binding site" evidence="7">
    <location>
        <position position="254"/>
    </location>
    <ligand>
        <name>substrate</name>
    </ligand>
</feature>
<comment type="caution">
    <text evidence="7">Lacks conserved residue(s) required for the propagation of feature annotation.</text>
</comment>
<feature type="binding site" evidence="7">
    <location>
        <position position="359"/>
    </location>
    <ligand>
        <name>substrate</name>
    </ligand>
</feature>
<feature type="active site" description="Proton acceptor" evidence="7">
    <location>
        <position position="259"/>
    </location>
</feature>
<dbReference type="Pfam" id="PF00479">
    <property type="entry name" value="G6PD_N"/>
    <property type="match status" value="1"/>
</dbReference>
<feature type="binding site" evidence="7">
    <location>
        <begin position="25"/>
        <end position="32"/>
    </location>
    <ligand>
        <name>NADP(+)</name>
        <dbReference type="ChEBI" id="CHEBI:58349"/>
    </ligand>
</feature>
<feature type="binding site" evidence="7">
    <location>
        <position position="235"/>
    </location>
    <ligand>
        <name>substrate</name>
    </ligand>
</feature>
<evidence type="ECO:0000313" key="10">
    <source>
        <dbReference type="EMBL" id="AMY09732.1"/>
    </source>
</evidence>
<evidence type="ECO:0000256" key="3">
    <source>
        <dbReference type="ARBA" id="ARBA00022526"/>
    </source>
</evidence>
<dbReference type="SUPFAM" id="SSF55347">
    <property type="entry name" value="Glyceraldehyde-3-phosphate dehydrogenase-like, C-terminal domain"/>
    <property type="match status" value="1"/>
</dbReference>
<dbReference type="GO" id="GO:0005829">
    <property type="term" value="C:cytosol"/>
    <property type="evidence" value="ECO:0007669"/>
    <property type="project" value="TreeGrafter"/>
</dbReference>
<dbReference type="GO" id="GO:0009051">
    <property type="term" value="P:pentose-phosphate shunt, oxidative branch"/>
    <property type="evidence" value="ECO:0007669"/>
    <property type="project" value="TreeGrafter"/>
</dbReference>